<name>A0A4R9LTB6_9LEPT</name>
<organism evidence="1 2">
    <name type="scientific">Leptospira ilyithenensis</name>
    <dbReference type="NCBI Taxonomy" id="2484901"/>
    <lineage>
        <taxon>Bacteria</taxon>
        <taxon>Pseudomonadati</taxon>
        <taxon>Spirochaetota</taxon>
        <taxon>Spirochaetia</taxon>
        <taxon>Leptospirales</taxon>
        <taxon>Leptospiraceae</taxon>
        <taxon>Leptospira</taxon>
    </lineage>
</organism>
<dbReference type="AlphaFoldDB" id="A0A4R9LTB6"/>
<evidence type="ECO:0000313" key="1">
    <source>
        <dbReference type="EMBL" id="TGN14733.1"/>
    </source>
</evidence>
<sequence>MLSGATFLLDYIVFEKLYFLFPNEMEWDTSPWYNFEKKRRNIKSENYGNQVLIAGSSVALYSALPEEMNERANGAFHADFYSHVAMAPSDLYYYKENLSSLKPKLVVYLVNFADFQWEYVEFQNGKLQFDKTKWLLEFADRYPAKTFYPTSYLSEYFSDLDRKRLSKLAGKSLFYVSRYRSFFWDPIDAFVENHFRSGRSFHQYEGSLPREGIWAKGWTLGQATMVCETGNKQDDSVFIPKANTRIEFSVFNKAQMASLVSRKEVLFPKSGWATIDWQELGVKSSGFYLKMRILQGINTAKEVDLYRTGLDYPVGIRLSHYFCKTPVYNDRSYSRKSYFDESRFQRMSSAEYDKDYFQRMLENAEHRKELHRLRLVHSKKKEVNNLSFESWPEVDRVLQLSAYFKEKNIPFLVVFSPENPIEASLYSKGKWFFGLKNYLKTGLDKNGHELYDRTNYIPDKRFFFDPHHLTYEGASYFQSDLNAIILANSKTR</sequence>
<dbReference type="EMBL" id="RQHV01000002">
    <property type="protein sequence ID" value="TGN14733.1"/>
    <property type="molecule type" value="Genomic_DNA"/>
</dbReference>
<dbReference type="OrthoDB" id="313341at2"/>
<proteinExistence type="predicted"/>
<keyword evidence="2" id="KW-1185">Reference proteome</keyword>
<protein>
    <submittedName>
        <fullName evidence="1">Uncharacterized protein</fullName>
    </submittedName>
</protein>
<accession>A0A4R9LTB6</accession>
<gene>
    <name evidence="1" type="ORF">EHS11_01500</name>
</gene>
<evidence type="ECO:0000313" key="2">
    <source>
        <dbReference type="Proteomes" id="UP000298264"/>
    </source>
</evidence>
<comment type="caution">
    <text evidence="1">The sequence shown here is derived from an EMBL/GenBank/DDBJ whole genome shotgun (WGS) entry which is preliminary data.</text>
</comment>
<reference evidence="1" key="1">
    <citation type="journal article" date="2019" name="PLoS Negl. Trop. Dis.">
        <title>Revisiting the worldwide diversity of Leptospira species in the environment.</title>
        <authorList>
            <person name="Vincent A.T."/>
            <person name="Schiettekatte O."/>
            <person name="Bourhy P."/>
            <person name="Veyrier F.J."/>
            <person name="Picardeau M."/>
        </authorList>
    </citation>
    <scope>NUCLEOTIDE SEQUENCE [LARGE SCALE GENOMIC DNA]</scope>
    <source>
        <strain evidence="1">201400974</strain>
    </source>
</reference>
<dbReference type="Proteomes" id="UP000298264">
    <property type="component" value="Unassembled WGS sequence"/>
</dbReference>